<organism evidence="1 2">
    <name type="scientific">Phytophthora nicotianae (strain INRA-310)</name>
    <name type="common">Phytophthora parasitica</name>
    <dbReference type="NCBI Taxonomy" id="761204"/>
    <lineage>
        <taxon>Eukaryota</taxon>
        <taxon>Sar</taxon>
        <taxon>Stramenopiles</taxon>
        <taxon>Oomycota</taxon>
        <taxon>Peronosporomycetes</taxon>
        <taxon>Peronosporales</taxon>
        <taxon>Peronosporaceae</taxon>
        <taxon>Phytophthora</taxon>
    </lineage>
</organism>
<evidence type="ECO:0000313" key="2">
    <source>
        <dbReference type="Proteomes" id="UP000018817"/>
    </source>
</evidence>
<reference evidence="1 2" key="2">
    <citation type="submission" date="2013-11" db="EMBL/GenBank/DDBJ databases">
        <title>The Genome Sequence of Phytophthora parasitica INRA-310.</title>
        <authorList>
            <consortium name="The Broad Institute Genomics Platform"/>
            <person name="Russ C."/>
            <person name="Tyler B."/>
            <person name="Panabieres F."/>
            <person name="Shan W."/>
            <person name="Tripathy S."/>
            <person name="Grunwald N."/>
            <person name="Machado M."/>
            <person name="Johnson C.S."/>
            <person name="Arredondo F."/>
            <person name="Hong C."/>
            <person name="Coffey M."/>
            <person name="Young S.K."/>
            <person name="Zeng Q."/>
            <person name="Gargeya S."/>
            <person name="Fitzgerald M."/>
            <person name="Abouelleil A."/>
            <person name="Alvarado L."/>
            <person name="Chapman S.B."/>
            <person name="Gainer-Dewar J."/>
            <person name="Goldberg J."/>
            <person name="Griggs A."/>
            <person name="Gujja S."/>
            <person name="Hansen M."/>
            <person name="Howarth C."/>
            <person name="Imamovic A."/>
            <person name="Ireland A."/>
            <person name="Larimer J."/>
            <person name="McCowan C."/>
            <person name="Murphy C."/>
            <person name="Pearson M."/>
            <person name="Poon T.W."/>
            <person name="Priest M."/>
            <person name="Roberts A."/>
            <person name="Saif S."/>
            <person name="Shea T."/>
            <person name="Sykes S."/>
            <person name="Wortman J."/>
            <person name="Nusbaum C."/>
            <person name="Birren B."/>
        </authorList>
    </citation>
    <scope>NUCLEOTIDE SEQUENCE [LARGE SCALE GENOMIC DNA]</scope>
    <source>
        <strain evidence="1 2">INRA-310</strain>
    </source>
</reference>
<name>W2P8S3_PHYN3</name>
<sequence>MLGFECLRALVLHGTALLDESSLSLSEHQAATTANHHCCRQDSIHAGLLGVVKTRPGGQKVGKARGQPY</sequence>
<accession>W2P8S3</accession>
<dbReference type="Proteomes" id="UP000018817">
    <property type="component" value="Unassembled WGS sequence"/>
</dbReference>
<dbReference type="RefSeq" id="XP_008917295.1">
    <property type="nucleotide sequence ID" value="XM_008919047.1"/>
</dbReference>
<dbReference type="VEuPathDB" id="FungiDB:PPTG_24967"/>
<evidence type="ECO:0000313" key="1">
    <source>
        <dbReference type="EMBL" id="ETM97407.1"/>
    </source>
</evidence>
<dbReference type="EMBL" id="KI670015">
    <property type="protein sequence ID" value="ETM97407.1"/>
    <property type="molecule type" value="Genomic_DNA"/>
</dbReference>
<dbReference type="GeneID" id="20193566"/>
<gene>
    <name evidence="1" type="ORF">PPTG_24967</name>
</gene>
<reference evidence="2" key="1">
    <citation type="submission" date="2011-12" db="EMBL/GenBank/DDBJ databases">
        <authorList>
            <consortium name="The Broad Institute Genome Sequencing Platform"/>
            <person name="Russ C."/>
            <person name="Tyler B."/>
            <person name="Panabieres F."/>
            <person name="Shan W."/>
            <person name="Tripathy S."/>
            <person name="Grunwald N."/>
            <person name="Machado M."/>
            <person name="Young S.K."/>
            <person name="Zeng Q."/>
            <person name="Gargeya S."/>
            <person name="Fitzgerald M."/>
            <person name="Haas B."/>
            <person name="Abouelleil A."/>
            <person name="Alvarado L."/>
            <person name="Arachchi H.M."/>
            <person name="Berlin A."/>
            <person name="Chapman S.B."/>
            <person name="Gearin G."/>
            <person name="Goldberg J."/>
            <person name="Griggs A."/>
            <person name="Gujja S."/>
            <person name="Hansen M."/>
            <person name="Heiman D."/>
            <person name="Howarth C."/>
            <person name="Larimer J."/>
            <person name="Lui A."/>
            <person name="MacDonald P.J.P."/>
            <person name="McCowen C."/>
            <person name="Montmayeur A."/>
            <person name="Murphy C."/>
            <person name="Neiman D."/>
            <person name="Pearson M."/>
            <person name="Priest M."/>
            <person name="Roberts A."/>
            <person name="Saif S."/>
            <person name="Shea T."/>
            <person name="Sisk P."/>
            <person name="Stolte C."/>
            <person name="Sykes S."/>
            <person name="Wortman J."/>
            <person name="Nusbaum C."/>
            <person name="Birren B."/>
        </authorList>
    </citation>
    <scope>NUCLEOTIDE SEQUENCE [LARGE SCALE GENOMIC DNA]</scope>
    <source>
        <strain evidence="2">INRA-310</strain>
    </source>
</reference>
<protein>
    <submittedName>
        <fullName evidence="1">Uncharacterized protein</fullName>
    </submittedName>
</protein>
<dbReference type="AlphaFoldDB" id="W2P8S3"/>
<proteinExistence type="predicted"/>